<dbReference type="PANTHER" id="PTHR22990">
    <property type="entry name" value="F-BOX ONLY PROTEIN"/>
    <property type="match status" value="1"/>
</dbReference>
<comment type="caution">
    <text evidence="2">The sequence shown here is derived from an EMBL/GenBank/DDBJ whole genome shotgun (WGS) entry which is preliminary data.</text>
</comment>
<dbReference type="Gene3D" id="1.25.40.10">
    <property type="entry name" value="Tetratricopeptide repeat domain"/>
    <property type="match status" value="1"/>
</dbReference>
<protein>
    <recommendedName>
        <fullName evidence="4">Right handed beta helix domain-containing protein</fullName>
    </recommendedName>
</protein>
<dbReference type="SUPFAM" id="SSF48452">
    <property type="entry name" value="TPR-like"/>
    <property type="match status" value="1"/>
</dbReference>
<evidence type="ECO:0008006" key="4">
    <source>
        <dbReference type="Google" id="ProtNLM"/>
    </source>
</evidence>
<dbReference type="InterPro" id="IPR012334">
    <property type="entry name" value="Pectin_lyas_fold"/>
</dbReference>
<dbReference type="InterPro" id="IPR011990">
    <property type="entry name" value="TPR-like_helical_dom_sf"/>
</dbReference>
<gene>
    <name evidence="2" type="ORF">CTEN210_16787</name>
</gene>
<dbReference type="EMBL" id="BLLK01000069">
    <property type="protein sequence ID" value="GFH60311.1"/>
    <property type="molecule type" value="Genomic_DNA"/>
</dbReference>
<evidence type="ECO:0000313" key="3">
    <source>
        <dbReference type="Proteomes" id="UP001054902"/>
    </source>
</evidence>
<dbReference type="PANTHER" id="PTHR22990:SF15">
    <property type="entry name" value="F-BOX ONLY PROTEIN 10"/>
    <property type="match status" value="1"/>
</dbReference>
<dbReference type="GO" id="GO:0006511">
    <property type="term" value="P:ubiquitin-dependent protein catabolic process"/>
    <property type="evidence" value="ECO:0007669"/>
    <property type="project" value="TreeGrafter"/>
</dbReference>
<organism evidence="2 3">
    <name type="scientific">Chaetoceros tenuissimus</name>
    <dbReference type="NCBI Taxonomy" id="426638"/>
    <lineage>
        <taxon>Eukaryota</taxon>
        <taxon>Sar</taxon>
        <taxon>Stramenopiles</taxon>
        <taxon>Ochrophyta</taxon>
        <taxon>Bacillariophyta</taxon>
        <taxon>Coscinodiscophyceae</taxon>
        <taxon>Chaetocerotophycidae</taxon>
        <taxon>Chaetocerotales</taxon>
        <taxon>Chaetocerotaceae</taxon>
        <taxon>Chaetoceros</taxon>
    </lineage>
</organism>
<reference evidence="2 3" key="1">
    <citation type="journal article" date="2021" name="Sci. Rep.">
        <title>The genome of the diatom Chaetoceros tenuissimus carries an ancient integrated fragment of an extant virus.</title>
        <authorList>
            <person name="Hongo Y."/>
            <person name="Kimura K."/>
            <person name="Takaki Y."/>
            <person name="Yoshida Y."/>
            <person name="Baba S."/>
            <person name="Kobayashi G."/>
            <person name="Nagasaki K."/>
            <person name="Hano T."/>
            <person name="Tomaru Y."/>
        </authorList>
    </citation>
    <scope>NUCLEOTIDE SEQUENCE [LARGE SCALE GENOMIC DNA]</scope>
    <source>
        <strain evidence="2 3">NIES-3715</strain>
    </source>
</reference>
<dbReference type="InterPro" id="IPR051550">
    <property type="entry name" value="SCF-Subunits/Alg-Epimerases"/>
</dbReference>
<dbReference type="AlphaFoldDB" id="A0AAD3D9F6"/>
<accession>A0AAD3D9F6</accession>
<evidence type="ECO:0000256" key="1">
    <source>
        <dbReference type="ARBA" id="ARBA00022737"/>
    </source>
</evidence>
<dbReference type="Gene3D" id="2.160.20.10">
    <property type="entry name" value="Single-stranded right-handed beta-helix, Pectin lyase-like"/>
    <property type="match status" value="1"/>
</dbReference>
<sequence length="484" mass="52952">MSKKPECSLEERITQLLEEDFGKGSNKLFEQLILDGYKVKKHEVRALKSKIVANATNKPSTIKDQFPQKSEDKHDNQYISIIGQRCPEKQRVFSVPNVLANKEKGNEAFKKKEYDAALSFYKAAFSRINCDSVDGCEEVHLWQLYSNLSAAKMKTGALYEALQDAISCNACAPAEEEKPILRCAEALAAMGFFREAKELLVYTSESISMNSERFLLKSKQFSPKATYKVGGDDCDFKTISEAIRFASAGSEIIVEPGIYKEALFITKPLTFRSSNGAKQSKIETNCSTHSWPVIQSSSMNSITCALADRGTAVHFIGFKIKCKAPLMQSNHAIWIKAGTAVVRDCVLTSNSGPIACADGTHSNLIIQSSMVCQGAQGGIICADGGHASIHMTQCMGNAAMGLELRENGSASVTDSQFCENGRQGVMSWMGAGKLDMKGCEIFSQQNESGILISEAEASLKECKIYKNRLAGVVAQQKGFVHKKI</sequence>
<dbReference type="Proteomes" id="UP001054902">
    <property type="component" value="Unassembled WGS sequence"/>
</dbReference>
<keyword evidence="3" id="KW-1185">Reference proteome</keyword>
<proteinExistence type="predicted"/>
<dbReference type="InterPro" id="IPR011050">
    <property type="entry name" value="Pectin_lyase_fold/virulence"/>
</dbReference>
<name>A0AAD3D9F6_9STRA</name>
<dbReference type="SUPFAM" id="SSF51126">
    <property type="entry name" value="Pectin lyase-like"/>
    <property type="match status" value="1"/>
</dbReference>
<keyword evidence="1" id="KW-0677">Repeat</keyword>
<evidence type="ECO:0000313" key="2">
    <source>
        <dbReference type="EMBL" id="GFH60311.1"/>
    </source>
</evidence>